<dbReference type="Pfam" id="PF00232">
    <property type="entry name" value="Glyco_hydro_1"/>
    <property type="match status" value="1"/>
</dbReference>
<dbReference type="GO" id="GO:0005975">
    <property type="term" value="P:carbohydrate metabolic process"/>
    <property type="evidence" value="ECO:0007669"/>
    <property type="project" value="InterPro"/>
</dbReference>
<evidence type="ECO:0000256" key="1">
    <source>
        <dbReference type="ARBA" id="ARBA00010838"/>
    </source>
</evidence>
<keyword evidence="3" id="KW-0378">Hydrolase</keyword>
<evidence type="ECO:0000313" key="7">
    <source>
        <dbReference type="EMBL" id="CAG9569495.1"/>
    </source>
</evidence>
<reference evidence="7" key="1">
    <citation type="submission" date="2021-09" db="EMBL/GenBank/DDBJ databases">
        <authorList>
            <person name="Martin H S."/>
        </authorList>
    </citation>
    <scope>NUCLEOTIDE SEQUENCE</scope>
</reference>
<dbReference type="EMBL" id="CAKASE010000063">
    <property type="protein sequence ID" value="CAG9569495.1"/>
    <property type="molecule type" value="Genomic_DNA"/>
</dbReference>
<evidence type="ECO:0000313" key="8">
    <source>
        <dbReference type="Proteomes" id="UP000789524"/>
    </source>
</evidence>
<dbReference type="Gene3D" id="3.20.20.80">
    <property type="entry name" value="Glycosidases"/>
    <property type="match status" value="1"/>
</dbReference>
<dbReference type="InterPro" id="IPR017853">
    <property type="entry name" value="GH"/>
</dbReference>
<evidence type="ECO:0000256" key="6">
    <source>
        <dbReference type="RuleBase" id="RU003690"/>
    </source>
</evidence>
<dbReference type="Proteomes" id="UP000789524">
    <property type="component" value="Unassembled WGS sequence"/>
</dbReference>
<accession>A0A8J2R1D3</accession>
<evidence type="ECO:0000256" key="4">
    <source>
        <dbReference type="ARBA" id="ARBA00023180"/>
    </source>
</evidence>
<keyword evidence="8" id="KW-1185">Reference proteome</keyword>
<comment type="subunit">
    <text evidence="2">Homodimer.</text>
</comment>
<dbReference type="PANTHER" id="PTHR10353:SF36">
    <property type="entry name" value="LP05116P"/>
    <property type="match status" value="1"/>
</dbReference>
<comment type="similarity">
    <text evidence="1 6">Belongs to the glycosyl hydrolase 1 family.</text>
</comment>
<proteinExistence type="inferred from homology"/>
<dbReference type="FunFam" id="3.20.20.80:FF:000013">
    <property type="entry name" value="lactase-phlorizin hydrolase"/>
    <property type="match status" value="1"/>
</dbReference>
<dbReference type="AlphaFoldDB" id="A0A8J2R1D3"/>
<evidence type="ECO:0000256" key="5">
    <source>
        <dbReference type="ARBA" id="ARBA00023295"/>
    </source>
</evidence>
<evidence type="ECO:0000256" key="2">
    <source>
        <dbReference type="ARBA" id="ARBA00011738"/>
    </source>
</evidence>
<dbReference type="GO" id="GO:0008422">
    <property type="term" value="F:beta-glucosidase activity"/>
    <property type="evidence" value="ECO:0007669"/>
    <property type="project" value="TreeGrafter"/>
</dbReference>
<gene>
    <name evidence="7" type="ORF">DCHRY22_LOCUS8885</name>
</gene>
<protein>
    <submittedName>
        <fullName evidence="7">(African queen) hypothetical protein</fullName>
    </submittedName>
</protein>
<dbReference type="OrthoDB" id="65569at2759"/>
<keyword evidence="5" id="KW-0326">Glycosidase</keyword>
<name>A0A8J2R1D3_9NEOP</name>
<evidence type="ECO:0000256" key="3">
    <source>
        <dbReference type="ARBA" id="ARBA00022801"/>
    </source>
</evidence>
<dbReference type="PANTHER" id="PTHR10353">
    <property type="entry name" value="GLYCOSYL HYDROLASE"/>
    <property type="match status" value="1"/>
</dbReference>
<comment type="caution">
    <text evidence="7">The sequence shown here is derived from an EMBL/GenBank/DDBJ whole genome shotgun (WGS) entry which is preliminary data.</text>
</comment>
<dbReference type="InterPro" id="IPR001360">
    <property type="entry name" value="Glyco_hydro_1"/>
</dbReference>
<organism evidence="7 8">
    <name type="scientific">Danaus chrysippus</name>
    <name type="common">African queen</name>
    <dbReference type="NCBI Taxonomy" id="151541"/>
    <lineage>
        <taxon>Eukaryota</taxon>
        <taxon>Metazoa</taxon>
        <taxon>Ecdysozoa</taxon>
        <taxon>Arthropoda</taxon>
        <taxon>Hexapoda</taxon>
        <taxon>Insecta</taxon>
        <taxon>Pterygota</taxon>
        <taxon>Neoptera</taxon>
        <taxon>Endopterygota</taxon>
        <taxon>Lepidoptera</taxon>
        <taxon>Glossata</taxon>
        <taxon>Ditrysia</taxon>
        <taxon>Papilionoidea</taxon>
        <taxon>Nymphalidae</taxon>
        <taxon>Danainae</taxon>
        <taxon>Danaini</taxon>
        <taxon>Danaina</taxon>
        <taxon>Danaus</taxon>
        <taxon>Anosia</taxon>
    </lineage>
</organism>
<dbReference type="SUPFAM" id="SSF51445">
    <property type="entry name" value="(Trans)glycosidases"/>
    <property type="match status" value="1"/>
</dbReference>
<keyword evidence="4" id="KW-0325">Glycoprotein</keyword>
<dbReference type="PRINTS" id="PR00131">
    <property type="entry name" value="GLHYDRLASE1"/>
</dbReference>
<sequence>MRKLPNGLKIGVATASYQIEGGWNAGDKTPSIWDTHCHKEPCPIKDNTSGDDTCNSYKYYKRDLEMIKFLGFDFYRFSISWPRLLPDGFTNKISESGREYYNNLINGLLENNIEPIITLYHWDLPQKLQELGGWSNPLIIDWFGDYAAVAYQLFGDRVKTWITINEPKQIGVFGYGMTRMAPALNISGIADYITAKNMVLAHARAWHIYDKQFRPTQKGTCGITIATDFRVGVSDSHDDVEAGLDAMDFEVGLYSHPIFTSKGGFPERVIKRVAEKSKEQGYSKSRLPEFTDEEIEYAKGTSDFYGFNHYSTKFFTRDTYTPGKHPIPSYDDDIGADFTYLDYEKGAVPHVTVIPHGIRKALKWVKENCNNPPIMITENGFATFGGLEDIDRIFYFRKYLNSIFDAIEIDGCNVTSYTVWSLMDNFEWDSGLSVKFGLFEVDFNDEKKTRKARLSALWFKRLIKTKCLDLEHIPEMKEEICF</sequence>